<feature type="transmembrane region" description="Helical" evidence="1">
    <location>
        <begin position="131"/>
        <end position="150"/>
    </location>
</feature>
<dbReference type="GO" id="GO:0005886">
    <property type="term" value="C:plasma membrane"/>
    <property type="evidence" value="ECO:0007669"/>
    <property type="project" value="TreeGrafter"/>
</dbReference>
<evidence type="ECO:0000256" key="1">
    <source>
        <dbReference type="SAM" id="Phobius"/>
    </source>
</evidence>
<dbReference type="Pfam" id="PF10326">
    <property type="entry name" value="7TM_GPCR_Str"/>
    <property type="match status" value="1"/>
</dbReference>
<reference evidence="3" key="1">
    <citation type="submission" date="2016-11" db="UniProtKB">
        <authorList>
            <consortium name="WormBaseParasite"/>
        </authorList>
    </citation>
    <scope>IDENTIFICATION</scope>
</reference>
<dbReference type="PANTHER" id="PTHR22943">
    <property type="entry name" value="7-TRANSMEMBRANE DOMAIN RECEPTOR C.ELEGANS"/>
    <property type="match status" value="1"/>
</dbReference>
<sequence>MSFIVFTNNVDIWSMEASRIIISIFCSLFAQSLYLLALHFLYRYIQVAKPHARSMLYKPISIFFLASLHIIIAFDYGFVCYYNFGPSDVKNNYFYQEINIYYTVNISTIGYIGPLYFYVNDSTVEIQSRDLIGLLNVGIVIMATFAVIPFCGIRPIGNIVAIFLTIYPIVDPIILLCFISTYRMAVMVYLGIAKYKPQLIHSVTTV</sequence>
<name>A0A1I7WN66_HETBA</name>
<feature type="transmembrane region" description="Helical" evidence="1">
    <location>
        <begin position="156"/>
        <end position="179"/>
    </location>
</feature>
<dbReference type="Proteomes" id="UP000095283">
    <property type="component" value="Unplaced"/>
</dbReference>
<feature type="transmembrane region" description="Helical" evidence="1">
    <location>
        <begin position="20"/>
        <end position="42"/>
    </location>
</feature>
<dbReference type="GO" id="GO:0038022">
    <property type="term" value="F:G protein-coupled olfactory receptor activity"/>
    <property type="evidence" value="ECO:0007669"/>
    <property type="project" value="TreeGrafter"/>
</dbReference>
<dbReference type="InterPro" id="IPR019428">
    <property type="entry name" value="7TM_GPCR_serpentine_rcpt_Str"/>
</dbReference>
<protein>
    <submittedName>
        <fullName evidence="3">G protein-coupled receptor</fullName>
    </submittedName>
</protein>
<evidence type="ECO:0000313" key="2">
    <source>
        <dbReference type="Proteomes" id="UP000095283"/>
    </source>
</evidence>
<keyword evidence="1" id="KW-0812">Transmembrane</keyword>
<keyword evidence="1" id="KW-1133">Transmembrane helix</keyword>
<organism evidence="2 3">
    <name type="scientific">Heterorhabditis bacteriophora</name>
    <name type="common">Entomopathogenic nematode worm</name>
    <dbReference type="NCBI Taxonomy" id="37862"/>
    <lineage>
        <taxon>Eukaryota</taxon>
        <taxon>Metazoa</taxon>
        <taxon>Ecdysozoa</taxon>
        <taxon>Nematoda</taxon>
        <taxon>Chromadorea</taxon>
        <taxon>Rhabditida</taxon>
        <taxon>Rhabditina</taxon>
        <taxon>Rhabditomorpha</taxon>
        <taxon>Strongyloidea</taxon>
        <taxon>Heterorhabditidae</taxon>
        <taxon>Heterorhabditis</taxon>
    </lineage>
</organism>
<dbReference type="WBParaSite" id="Hba_06586">
    <property type="protein sequence ID" value="Hba_06586"/>
    <property type="gene ID" value="Hba_06586"/>
</dbReference>
<dbReference type="SUPFAM" id="SSF81321">
    <property type="entry name" value="Family A G protein-coupled receptor-like"/>
    <property type="match status" value="1"/>
</dbReference>
<proteinExistence type="predicted"/>
<feature type="transmembrane region" description="Helical" evidence="1">
    <location>
        <begin position="62"/>
        <end position="84"/>
    </location>
</feature>
<keyword evidence="2" id="KW-1185">Reference proteome</keyword>
<feature type="transmembrane region" description="Helical" evidence="1">
    <location>
        <begin position="100"/>
        <end position="119"/>
    </location>
</feature>
<dbReference type="PANTHER" id="PTHR22943:SF248">
    <property type="entry name" value="SEVEN TM RECEPTOR"/>
    <property type="match status" value="1"/>
</dbReference>
<keyword evidence="1" id="KW-0472">Membrane</keyword>
<evidence type="ECO:0000313" key="3">
    <source>
        <dbReference type="WBParaSite" id="Hba_06586"/>
    </source>
</evidence>
<dbReference type="GO" id="GO:0042048">
    <property type="term" value="P:olfactory behavior"/>
    <property type="evidence" value="ECO:0007669"/>
    <property type="project" value="TreeGrafter"/>
</dbReference>
<dbReference type="AlphaFoldDB" id="A0A1I7WN66"/>
<accession>A0A1I7WN66</accession>